<dbReference type="InterPro" id="IPR002942">
    <property type="entry name" value="S4_RNA-bd"/>
</dbReference>
<accession>A0A1H6M0D6</accession>
<feature type="compositionally biased region" description="Acidic residues" evidence="6">
    <location>
        <begin position="270"/>
        <end position="295"/>
    </location>
</feature>
<dbReference type="PANTHER" id="PTHR47683:SF4">
    <property type="entry name" value="PSEUDOURIDINE SYNTHASE"/>
    <property type="match status" value="1"/>
</dbReference>
<keyword evidence="3 5" id="KW-0413">Isomerase</keyword>
<evidence type="ECO:0000256" key="1">
    <source>
        <dbReference type="ARBA" id="ARBA00008348"/>
    </source>
</evidence>
<dbReference type="GO" id="GO:0000455">
    <property type="term" value="P:enzyme-directed rRNA pseudouridine synthesis"/>
    <property type="evidence" value="ECO:0007669"/>
    <property type="project" value="UniProtKB-ARBA"/>
</dbReference>
<feature type="compositionally biased region" description="Basic and acidic residues" evidence="6">
    <location>
        <begin position="324"/>
        <end position="582"/>
    </location>
</feature>
<name>A0A1H6M0D6_9BACT</name>
<protein>
    <recommendedName>
        <fullName evidence="5">Pseudouridine synthase</fullName>
        <ecNumber evidence="5">5.4.99.-</ecNumber>
    </recommendedName>
</protein>
<dbReference type="InterPro" id="IPR018496">
    <property type="entry name" value="PsdUridine_synth_RsuA/RluB_CS"/>
</dbReference>
<reference evidence="9" key="1">
    <citation type="submission" date="2016-09" db="EMBL/GenBank/DDBJ databases">
        <authorList>
            <person name="Koehorst J."/>
        </authorList>
    </citation>
    <scope>NUCLEOTIDE SEQUENCE [LARGE SCALE GENOMIC DNA]</scope>
</reference>
<dbReference type="InterPro" id="IPR042092">
    <property type="entry name" value="PsdUridine_s_RsuA/RluB/E/F_cat"/>
</dbReference>
<dbReference type="GO" id="GO:0003723">
    <property type="term" value="F:RNA binding"/>
    <property type="evidence" value="ECO:0007669"/>
    <property type="project" value="UniProtKB-KW"/>
</dbReference>
<proteinExistence type="inferred from homology"/>
<feature type="domain" description="RNA-binding S4" evidence="7">
    <location>
        <begin position="16"/>
        <end position="76"/>
    </location>
</feature>
<comment type="similarity">
    <text evidence="1 5">Belongs to the pseudouridine synthase RsuA family.</text>
</comment>
<feature type="region of interest" description="Disordered" evidence="6">
    <location>
        <begin position="253"/>
        <end position="582"/>
    </location>
</feature>
<evidence type="ECO:0000256" key="6">
    <source>
        <dbReference type="SAM" id="MobiDB-lite"/>
    </source>
</evidence>
<dbReference type="PROSITE" id="PS01149">
    <property type="entry name" value="PSI_RSU"/>
    <property type="match status" value="1"/>
</dbReference>
<dbReference type="SMART" id="SM00363">
    <property type="entry name" value="S4"/>
    <property type="match status" value="1"/>
</dbReference>
<dbReference type="PROSITE" id="PS50889">
    <property type="entry name" value="S4"/>
    <property type="match status" value="1"/>
</dbReference>
<evidence type="ECO:0000256" key="2">
    <source>
        <dbReference type="ARBA" id="ARBA00022884"/>
    </source>
</evidence>
<dbReference type="InterPro" id="IPR006145">
    <property type="entry name" value="PsdUridine_synth_RsuA/RluA"/>
</dbReference>
<dbReference type="OrthoDB" id="9807213at2"/>
<organism evidence="8 9">
    <name type="scientific">Akkermansia glycaniphila</name>
    <dbReference type="NCBI Taxonomy" id="1679444"/>
    <lineage>
        <taxon>Bacteria</taxon>
        <taxon>Pseudomonadati</taxon>
        <taxon>Verrucomicrobiota</taxon>
        <taxon>Verrucomicrobiia</taxon>
        <taxon>Verrucomicrobiales</taxon>
        <taxon>Akkermansiaceae</taxon>
        <taxon>Akkermansia</taxon>
    </lineage>
</organism>
<dbReference type="Pfam" id="PF01479">
    <property type="entry name" value="S4"/>
    <property type="match status" value="1"/>
</dbReference>
<dbReference type="EMBL" id="LT629973">
    <property type="protein sequence ID" value="SEH94601.1"/>
    <property type="molecule type" value="Genomic_DNA"/>
</dbReference>
<dbReference type="InterPro" id="IPR050343">
    <property type="entry name" value="RsuA_PseudoU_synthase"/>
</dbReference>
<dbReference type="Gene3D" id="3.30.70.1560">
    <property type="entry name" value="Alpha-L RNA-binding motif"/>
    <property type="match status" value="1"/>
</dbReference>
<evidence type="ECO:0000313" key="8">
    <source>
        <dbReference type="EMBL" id="SEH94601.1"/>
    </source>
</evidence>
<keyword evidence="9" id="KW-1185">Reference proteome</keyword>
<evidence type="ECO:0000256" key="5">
    <source>
        <dbReference type="RuleBase" id="RU003887"/>
    </source>
</evidence>
<dbReference type="GO" id="GO:0120159">
    <property type="term" value="F:rRNA pseudouridine synthase activity"/>
    <property type="evidence" value="ECO:0007669"/>
    <property type="project" value="UniProtKB-ARBA"/>
</dbReference>
<dbReference type="SUPFAM" id="SSF55174">
    <property type="entry name" value="Alpha-L RNA-binding motif"/>
    <property type="match status" value="1"/>
</dbReference>
<dbReference type="InterPro" id="IPR000748">
    <property type="entry name" value="PsdUridine_synth_RsuA/RluB/E/F"/>
</dbReference>
<dbReference type="Gene3D" id="3.30.70.580">
    <property type="entry name" value="Pseudouridine synthase I, catalytic domain, N-terminal subdomain"/>
    <property type="match status" value="1"/>
</dbReference>
<dbReference type="SUPFAM" id="SSF55120">
    <property type="entry name" value="Pseudouridine synthase"/>
    <property type="match status" value="1"/>
</dbReference>
<dbReference type="PANTHER" id="PTHR47683">
    <property type="entry name" value="PSEUDOURIDINE SYNTHASE FAMILY PROTEIN-RELATED"/>
    <property type="match status" value="1"/>
</dbReference>
<evidence type="ECO:0000313" key="9">
    <source>
        <dbReference type="Proteomes" id="UP000176204"/>
    </source>
</evidence>
<dbReference type="STRING" id="1679444.PYTT_1967"/>
<dbReference type="AlphaFoldDB" id="A0A1H6M0D6"/>
<dbReference type="Gene3D" id="3.10.290.10">
    <property type="entry name" value="RNA-binding S4 domain"/>
    <property type="match status" value="1"/>
</dbReference>
<dbReference type="FunFam" id="3.10.290.10:FF:000003">
    <property type="entry name" value="Pseudouridine synthase"/>
    <property type="match status" value="1"/>
</dbReference>
<dbReference type="InterPro" id="IPR020103">
    <property type="entry name" value="PsdUridine_synth_cat_dom_sf"/>
</dbReference>
<gene>
    <name evidence="8" type="ORF">PYTT_1967</name>
</gene>
<dbReference type="RefSeq" id="WP_067775846.1">
    <property type="nucleotide sequence ID" value="NZ_LIGX01000023.1"/>
</dbReference>
<dbReference type="KEGG" id="agl:PYTT_1967"/>
<evidence type="ECO:0000259" key="7">
    <source>
        <dbReference type="SMART" id="SM00363"/>
    </source>
</evidence>
<evidence type="ECO:0000256" key="3">
    <source>
        <dbReference type="ARBA" id="ARBA00023235"/>
    </source>
</evidence>
<sequence>MTEENTSYPEAPEGSIRLNKFLASCGYESRRAADKLIAEGRVEINGKAVDTPGIRVLPTDFVKVDGRHATPKEEITILLNKPRGIVCSREAQGADGTVYDLLPVRYNYVNYVGRLDADSEGLVIMTNNGVLAQTLAHPSNGIEKEYWVTLDQNFDNSVLIQLLKGLRIPEGQAKAKYVSRLSARRACVVLEQGLKRQIRQMFSCMGLRVKKLVRVRIGSLWGGDLEPGACQVLTADEIALALKNPPKQRKLIGAKQAFKPRTTETSDYTPAEDNDDDDNYVFDPADFEIGDDDETPGLTKFSEGEAYEPEQETERRFGRAQGPRKFDGERRSFGNDRNSGGERRSFGDRKPFGERRFDGERRSFGNDRNSGGERRSFGDRKPFGERRFDGERRSFGNDRNSDGERRSFGDRKPFGERRFDGERRSFGDRKPFGERRFDGERRSFGNDRNAGGERRSFGDRKPFGERRFDGERRSFGNDRNAGGERRSFGDRKPFGERRFDGERRSFGNDRNAGGERRSFGDRKPFGERRFDGERRSFGNDRNAGGERRSFGDRKPFGERRSFGDRPSRHFGDRPDRRFGRQD</sequence>
<dbReference type="Pfam" id="PF00849">
    <property type="entry name" value="PseudoU_synth_2"/>
    <property type="match status" value="1"/>
</dbReference>
<dbReference type="Proteomes" id="UP000176204">
    <property type="component" value="Chromosome I"/>
</dbReference>
<evidence type="ECO:0000256" key="4">
    <source>
        <dbReference type="PROSITE-ProRule" id="PRU00182"/>
    </source>
</evidence>
<dbReference type="InterPro" id="IPR020094">
    <property type="entry name" value="TruA/RsuA/RluB/E/F_N"/>
</dbReference>
<dbReference type="NCBIfam" id="TIGR00093">
    <property type="entry name" value="pseudouridine synthase"/>
    <property type="match status" value="1"/>
</dbReference>
<dbReference type="CDD" id="cd00165">
    <property type="entry name" value="S4"/>
    <property type="match status" value="1"/>
</dbReference>
<keyword evidence="2 4" id="KW-0694">RNA-binding</keyword>
<dbReference type="EC" id="5.4.99.-" evidence="5"/>
<dbReference type="InterPro" id="IPR036986">
    <property type="entry name" value="S4_RNA-bd_sf"/>
</dbReference>